<dbReference type="AlphaFoldDB" id="W7IF76"/>
<name>W7IF76_9PEZI</name>
<evidence type="ECO:0000256" key="1">
    <source>
        <dbReference type="SAM" id="MobiDB-lite"/>
    </source>
</evidence>
<dbReference type="Proteomes" id="UP000024837">
    <property type="component" value="Unassembled WGS sequence"/>
</dbReference>
<dbReference type="HOGENOM" id="CLU_2026693_0_0_1"/>
<dbReference type="EMBL" id="KI966408">
    <property type="protein sequence ID" value="EWC47740.1"/>
    <property type="molecule type" value="Genomic_DNA"/>
</dbReference>
<accession>W7IF76</accession>
<dbReference type="OrthoDB" id="5276907at2759"/>
<feature type="compositionally biased region" description="Basic and acidic residues" evidence="1">
    <location>
        <begin position="98"/>
        <end position="112"/>
    </location>
</feature>
<sequence>MATTVTLHTQIRITSQAAKLIRYVRRAHYDRSNKSWDDEGIKKLTLELGEEVIACTKETEAMLQEMGARFTVHIRLYEDDVEEGEIQEGQNEQEDVQPEDRPPPGAVEHDHLNAYSSELRFY</sequence>
<protein>
    <submittedName>
        <fullName evidence="2">Uncharacterized protein</fullName>
    </submittedName>
</protein>
<gene>
    <name evidence="2" type="ORF">DRE_02940</name>
</gene>
<feature type="region of interest" description="Disordered" evidence="1">
    <location>
        <begin position="81"/>
        <end position="122"/>
    </location>
</feature>
<feature type="compositionally biased region" description="Acidic residues" evidence="1">
    <location>
        <begin position="81"/>
        <end position="97"/>
    </location>
</feature>
<keyword evidence="3" id="KW-1185">Reference proteome</keyword>
<evidence type="ECO:0000313" key="2">
    <source>
        <dbReference type="EMBL" id="EWC47740.1"/>
    </source>
</evidence>
<evidence type="ECO:0000313" key="3">
    <source>
        <dbReference type="Proteomes" id="UP000024837"/>
    </source>
</evidence>
<reference evidence="2 3" key="1">
    <citation type="submission" date="2013-05" db="EMBL/GenBank/DDBJ databases">
        <title>Drechslerella stenobrocha genome reveals carnivorous origination and mechanical trapping mechanism of predatory fungi.</title>
        <authorList>
            <person name="Liu X."/>
            <person name="Zhang W."/>
            <person name="Liu K."/>
        </authorList>
    </citation>
    <scope>NUCLEOTIDE SEQUENCE [LARGE SCALE GENOMIC DNA]</scope>
    <source>
        <strain evidence="2 3">248</strain>
    </source>
</reference>
<proteinExistence type="predicted"/>
<organism evidence="2 3">
    <name type="scientific">Drechslerella stenobrocha 248</name>
    <dbReference type="NCBI Taxonomy" id="1043628"/>
    <lineage>
        <taxon>Eukaryota</taxon>
        <taxon>Fungi</taxon>
        <taxon>Dikarya</taxon>
        <taxon>Ascomycota</taxon>
        <taxon>Pezizomycotina</taxon>
        <taxon>Orbiliomycetes</taxon>
        <taxon>Orbiliales</taxon>
        <taxon>Orbiliaceae</taxon>
        <taxon>Drechslerella</taxon>
    </lineage>
</organism>